<reference evidence="2 3" key="1">
    <citation type="submission" date="2018-06" db="EMBL/GenBank/DDBJ databases">
        <title>Freshwater and sediment microbial communities from various areas in North America, analyzing microbe dynamics in response to fracking.</title>
        <authorList>
            <person name="Lamendella R."/>
        </authorList>
    </citation>
    <scope>NUCLEOTIDE SEQUENCE [LARGE SCALE GENOMIC DNA]</scope>
    <source>
        <strain evidence="2 3">99A</strain>
    </source>
</reference>
<proteinExistence type="predicted"/>
<organism evidence="2 3">
    <name type="scientific">Vibrio diazotrophicus</name>
    <dbReference type="NCBI Taxonomy" id="685"/>
    <lineage>
        <taxon>Bacteria</taxon>
        <taxon>Pseudomonadati</taxon>
        <taxon>Pseudomonadota</taxon>
        <taxon>Gammaproteobacteria</taxon>
        <taxon>Vibrionales</taxon>
        <taxon>Vibrionaceae</taxon>
        <taxon>Vibrio</taxon>
    </lineage>
</organism>
<dbReference type="RefSeq" id="WP_102955311.1">
    <property type="nucleotide sequence ID" value="NZ_JBJKCE010000001.1"/>
</dbReference>
<name>A0A329EBD3_VIBDI</name>
<feature type="transmembrane region" description="Helical" evidence="1">
    <location>
        <begin position="12"/>
        <end position="30"/>
    </location>
</feature>
<gene>
    <name evidence="2" type="ORF">DET48_109132</name>
</gene>
<dbReference type="AlphaFoldDB" id="A0A329EBD3"/>
<protein>
    <submittedName>
        <fullName evidence="2">MSHA biogenesis protein MshP</fullName>
    </submittedName>
</protein>
<dbReference type="EMBL" id="QLTR01000009">
    <property type="protein sequence ID" value="RAS64490.1"/>
    <property type="molecule type" value="Genomic_DNA"/>
</dbReference>
<evidence type="ECO:0000313" key="3">
    <source>
        <dbReference type="Proteomes" id="UP000248729"/>
    </source>
</evidence>
<keyword evidence="1" id="KW-0812">Transmembrane</keyword>
<evidence type="ECO:0000313" key="2">
    <source>
        <dbReference type="EMBL" id="RAS64490.1"/>
    </source>
</evidence>
<accession>A0A329EBD3</accession>
<comment type="caution">
    <text evidence="2">The sequence shown here is derived from an EMBL/GenBank/DDBJ whole genome shotgun (WGS) entry which is preliminary data.</text>
</comment>
<dbReference type="Proteomes" id="UP000248729">
    <property type="component" value="Unassembled WGS sequence"/>
</dbReference>
<keyword evidence="1" id="KW-1133">Transmembrane helix</keyword>
<keyword evidence="1" id="KW-0472">Membrane</keyword>
<evidence type="ECO:0000256" key="1">
    <source>
        <dbReference type="SAM" id="Phobius"/>
    </source>
</evidence>
<sequence length="143" mass="15636">MFPKIRKQTGNLYIVAVFVIVVMGFLATALSRMEWSNNDALAKELLGTRAWFATHSANELALTYLYPLNSDSSVVDAVCTASWGTVSSAVGQLQTQFPGCSIATSCNRIGTLKSESYYKVHSSAVCGSGQFQVARRQEVWVKE</sequence>